<evidence type="ECO:0000256" key="2">
    <source>
        <dbReference type="ARBA" id="ARBA00001946"/>
    </source>
</evidence>
<reference evidence="18 19" key="1">
    <citation type="journal article" date="2020" name="bioRxiv">
        <title>Metabolic contributions of an alphaproteobacterial endosymbiont in the apicomplexan Cardiosporidium cionae.</title>
        <authorList>
            <person name="Hunter E.S."/>
            <person name="Paight C.J."/>
            <person name="Lane C.E."/>
        </authorList>
    </citation>
    <scope>NUCLEOTIDE SEQUENCE [LARGE SCALE GENOMIC DNA]</scope>
    <source>
        <strain evidence="18">ESH_2018</strain>
    </source>
</reference>
<keyword evidence="12 16" id="KW-1133">Transmembrane helix</keyword>
<keyword evidence="8 18" id="KW-0808">Transferase</keyword>
<evidence type="ECO:0000313" key="18">
    <source>
        <dbReference type="EMBL" id="KAF8819163.1"/>
    </source>
</evidence>
<accession>A0ABQ7J592</accession>
<keyword evidence="14" id="KW-0464">Manganese</keyword>
<evidence type="ECO:0000256" key="7">
    <source>
        <dbReference type="ARBA" id="ARBA00022676"/>
    </source>
</evidence>
<evidence type="ECO:0000256" key="6">
    <source>
        <dbReference type="ARBA" id="ARBA00012605"/>
    </source>
</evidence>
<comment type="catalytic activity">
    <reaction evidence="15">
        <text>a di-trans,poly-cis-dolichyl diphosphooligosaccharide + L-asparaginyl-[protein] = N(4)-(oligosaccharide-(1-&gt;4)-N-acetyl-beta-D-glucosaminyl-(1-&gt;4)-N-acetyl-beta-D-glucosaminyl)-L-asparaginyl-[protein] + a di-trans,poly-cis-dolichyl diphosphate + H(+)</text>
        <dbReference type="Rhea" id="RHEA:22980"/>
        <dbReference type="Rhea" id="RHEA-COMP:12804"/>
        <dbReference type="Rhea" id="RHEA-COMP:12805"/>
        <dbReference type="Rhea" id="RHEA-COMP:19506"/>
        <dbReference type="Rhea" id="RHEA-COMP:19509"/>
        <dbReference type="ChEBI" id="CHEBI:15378"/>
        <dbReference type="ChEBI" id="CHEBI:50347"/>
        <dbReference type="ChEBI" id="CHEBI:57497"/>
        <dbReference type="ChEBI" id="CHEBI:57570"/>
        <dbReference type="ChEBI" id="CHEBI:132529"/>
        <dbReference type="EC" id="2.4.99.18"/>
    </reaction>
</comment>
<feature type="transmembrane region" description="Helical" evidence="16">
    <location>
        <begin position="215"/>
        <end position="238"/>
    </location>
</feature>
<dbReference type="InterPro" id="IPR003674">
    <property type="entry name" value="Oligo_trans_STT3"/>
</dbReference>
<proteinExistence type="inferred from homology"/>
<comment type="caution">
    <text evidence="18">The sequence shown here is derived from an EMBL/GenBank/DDBJ whole genome shotgun (WGS) entry which is preliminary data.</text>
</comment>
<evidence type="ECO:0000256" key="8">
    <source>
        <dbReference type="ARBA" id="ARBA00022679"/>
    </source>
</evidence>
<evidence type="ECO:0000256" key="14">
    <source>
        <dbReference type="ARBA" id="ARBA00023211"/>
    </source>
</evidence>
<keyword evidence="9 16" id="KW-0812">Transmembrane</keyword>
<evidence type="ECO:0000256" key="3">
    <source>
        <dbReference type="ARBA" id="ARBA00004127"/>
    </source>
</evidence>
<evidence type="ECO:0000259" key="17">
    <source>
        <dbReference type="Pfam" id="PF02516"/>
    </source>
</evidence>
<dbReference type="Gene3D" id="3.40.50.12610">
    <property type="match status" value="1"/>
</dbReference>
<evidence type="ECO:0000256" key="10">
    <source>
        <dbReference type="ARBA" id="ARBA00022723"/>
    </source>
</evidence>
<feature type="transmembrane region" description="Helical" evidence="16">
    <location>
        <begin position="277"/>
        <end position="295"/>
    </location>
</feature>
<organism evidence="18 19">
    <name type="scientific">Cardiosporidium cionae</name>
    <dbReference type="NCBI Taxonomy" id="476202"/>
    <lineage>
        <taxon>Eukaryota</taxon>
        <taxon>Sar</taxon>
        <taxon>Alveolata</taxon>
        <taxon>Apicomplexa</taxon>
        <taxon>Aconoidasida</taxon>
        <taxon>Nephromycida</taxon>
        <taxon>Cardiosporidium</taxon>
    </lineage>
</organism>
<dbReference type="Pfam" id="PF02516">
    <property type="entry name" value="STT3"/>
    <property type="match status" value="2"/>
</dbReference>
<protein>
    <recommendedName>
        <fullName evidence="6">dolichyl-diphosphooligosaccharide--protein glycotransferase</fullName>
        <ecNumber evidence="6">2.4.99.18</ecNumber>
    </recommendedName>
</protein>
<evidence type="ECO:0000313" key="19">
    <source>
        <dbReference type="Proteomes" id="UP000823046"/>
    </source>
</evidence>
<keyword evidence="10" id="KW-0479">Metal-binding</keyword>
<dbReference type="EC" id="2.4.99.18" evidence="6"/>
<dbReference type="EMBL" id="JADAQX010000919">
    <property type="protein sequence ID" value="KAF8819163.1"/>
    <property type="molecule type" value="Genomic_DNA"/>
</dbReference>
<feature type="transmembrane region" description="Helical" evidence="16">
    <location>
        <begin position="123"/>
        <end position="143"/>
    </location>
</feature>
<evidence type="ECO:0000256" key="9">
    <source>
        <dbReference type="ARBA" id="ARBA00022692"/>
    </source>
</evidence>
<comment type="cofactor">
    <cofactor evidence="2">
        <name>Mg(2+)</name>
        <dbReference type="ChEBI" id="CHEBI:18420"/>
    </cofactor>
</comment>
<evidence type="ECO:0000256" key="4">
    <source>
        <dbReference type="ARBA" id="ARBA00004922"/>
    </source>
</evidence>
<evidence type="ECO:0000256" key="13">
    <source>
        <dbReference type="ARBA" id="ARBA00023136"/>
    </source>
</evidence>
<evidence type="ECO:0000256" key="16">
    <source>
        <dbReference type="SAM" id="Phobius"/>
    </source>
</evidence>
<feature type="domain" description="Oligosaccharyl transferase STT3 N-terminal" evidence="17">
    <location>
        <begin position="62"/>
        <end position="117"/>
    </location>
</feature>
<evidence type="ECO:0000256" key="1">
    <source>
        <dbReference type="ARBA" id="ARBA00001936"/>
    </source>
</evidence>
<feature type="transmembrane region" description="Helical" evidence="16">
    <location>
        <begin position="394"/>
        <end position="411"/>
    </location>
</feature>
<evidence type="ECO:0000256" key="5">
    <source>
        <dbReference type="ARBA" id="ARBA00010810"/>
    </source>
</evidence>
<feature type="transmembrane region" description="Helical" evidence="16">
    <location>
        <begin position="307"/>
        <end position="329"/>
    </location>
</feature>
<feature type="transmembrane region" description="Helical" evidence="16">
    <location>
        <begin position="179"/>
        <end position="195"/>
    </location>
</feature>
<sequence length="728" mass="82247">MAAAKVETSKFQLTALTLFREASQLSTENDGILFNFGAPLFDNSACRTIIRLGRKWTPVLDKIILALIFILCFIIRQFAVIRYESMIHEFDPYFNLRTTIYLQSHGFYEFWNWFDDENVNVDICVFVGPLFSGFTAIAAYLFAKEITGSSGAGLFSALFTGISPAYLSRSVAGSYDNEAVAIFAMVFAFYTWVRATNHGTLTSALVASLGTFYMVTTWGAYVFVINTIAVYMLVLVLLKKLTVKHHIIYSVYYSFVTIFCLNIPFVNFSAVLSSEHMSSHGIFLLTHVVIFSSYLRTIIPSKIFTRIIRILFLSILGGFAVLFIILSVLKKTSWSARSMTLLDPTYASKYIPIVASVSEHQPPVWASYVFDLHYTLLLAPLGLYLALKRLYNGLLFLAIYAILAVYFSGVMVRLMLVLSPAVAILAGIGSSYFLENFLSHLRSYNLLSYISVTALHSKKNGNEKKNKLAPLLAIISIIFLAYLCILYVVHSTWTSAVAYSHPSVVSVSQMADGSNVILDDFREAYSWFRYNTHPKARLMSWWDYGYQATALGNRTVLVDNNTWNNTHIATVGLAFSSNEEDAFQVIRKLDVDYVFVVFGGYVGYQSDDVNKFLWMVRISSGVFPAIQQSNYLTPSGSYSVASDVTSTMSNSLLYKLAFYRFHEIREGHDAARNYKIGKIVDSLKYFEEVFTSQNWMVRVYKVKPPPNRDSSYHLAASSHIRNKFEDIK</sequence>
<comment type="cofactor">
    <cofactor evidence="1">
        <name>Mn(2+)</name>
        <dbReference type="ChEBI" id="CHEBI:29035"/>
    </cofactor>
</comment>
<dbReference type="PANTHER" id="PTHR13872">
    <property type="entry name" value="DOLICHYL-DIPHOSPHOOLIGOSACCHARIDE--PROTEIN GLYCOSYLTRANSFERASE SUBUNIT"/>
    <property type="match status" value="1"/>
</dbReference>
<comment type="pathway">
    <text evidence="4">Protein modification; protein glycosylation.</text>
</comment>
<feature type="domain" description="Oligosaccharyl transferase STT3 N-terminal" evidence="17">
    <location>
        <begin position="122"/>
        <end position="426"/>
    </location>
</feature>
<feature type="transmembrane region" description="Helical" evidence="16">
    <location>
        <begin position="63"/>
        <end position="81"/>
    </location>
</feature>
<feature type="transmembrane region" description="Helical" evidence="16">
    <location>
        <begin position="250"/>
        <end position="271"/>
    </location>
</feature>
<dbReference type="GO" id="GO:0016740">
    <property type="term" value="F:transferase activity"/>
    <property type="evidence" value="ECO:0007669"/>
    <property type="project" value="UniProtKB-KW"/>
</dbReference>
<keyword evidence="7" id="KW-0328">Glycosyltransferase</keyword>
<keyword evidence="11" id="KW-0460">Magnesium</keyword>
<keyword evidence="13 16" id="KW-0472">Membrane</keyword>
<dbReference type="InterPro" id="IPR048307">
    <property type="entry name" value="STT3_N"/>
</dbReference>
<feature type="transmembrane region" description="Helical" evidence="16">
    <location>
        <begin position="468"/>
        <end position="489"/>
    </location>
</feature>
<comment type="similarity">
    <text evidence="5">Belongs to the STT3 family.</text>
</comment>
<evidence type="ECO:0000256" key="15">
    <source>
        <dbReference type="ARBA" id="ARBA00048829"/>
    </source>
</evidence>
<gene>
    <name evidence="18" type="ORF">IE077_001532</name>
</gene>
<name>A0ABQ7J592_9APIC</name>
<dbReference type="Proteomes" id="UP000823046">
    <property type="component" value="Unassembled WGS sequence"/>
</dbReference>
<evidence type="ECO:0000256" key="11">
    <source>
        <dbReference type="ARBA" id="ARBA00022842"/>
    </source>
</evidence>
<dbReference type="PANTHER" id="PTHR13872:SF1">
    <property type="entry name" value="DOLICHYL-DIPHOSPHOOLIGOSACCHARIDE--PROTEIN GLYCOSYLTRANSFERASE SUBUNIT STT3B"/>
    <property type="match status" value="1"/>
</dbReference>
<feature type="transmembrane region" description="Helical" evidence="16">
    <location>
        <begin position="417"/>
        <end position="434"/>
    </location>
</feature>
<keyword evidence="19" id="KW-1185">Reference proteome</keyword>
<feature type="transmembrane region" description="Helical" evidence="16">
    <location>
        <begin position="365"/>
        <end position="387"/>
    </location>
</feature>
<evidence type="ECO:0000256" key="12">
    <source>
        <dbReference type="ARBA" id="ARBA00022989"/>
    </source>
</evidence>
<comment type="subcellular location">
    <subcellularLocation>
        <location evidence="3">Endomembrane system</location>
        <topology evidence="3">Multi-pass membrane protein</topology>
    </subcellularLocation>
</comment>